<keyword evidence="3" id="KW-1185">Reference proteome</keyword>
<dbReference type="InterPro" id="IPR000073">
    <property type="entry name" value="AB_hydrolase_1"/>
</dbReference>
<keyword evidence="2" id="KW-0378">Hydrolase</keyword>
<dbReference type="SUPFAM" id="SSF53474">
    <property type="entry name" value="alpha/beta-Hydrolases"/>
    <property type="match status" value="1"/>
</dbReference>
<evidence type="ECO:0000313" key="2">
    <source>
        <dbReference type="EMBL" id="MFC4525135.1"/>
    </source>
</evidence>
<dbReference type="Proteomes" id="UP001595961">
    <property type="component" value="Unassembled WGS sequence"/>
</dbReference>
<dbReference type="PANTHER" id="PTHR43798:SF33">
    <property type="entry name" value="HYDROLASE, PUTATIVE (AFU_ORTHOLOGUE AFUA_2G14860)-RELATED"/>
    <property type="match status" value="1"/>
</dbReference>
<sequence length="366" mass="38904">MRTHARQLAELRLIEGTALKGNRLKAGCAVLGMVLAGGVQAGGSADISVLQRIPDSYAQAGTLVTIAPGRKLNLRCEGHGEQTVLLEAGSRADTTTWFRLQPLLAASSKVCSYDRAGYGFSDEGPLPRNLDADVADLHALIQQADLHAPLVMVGHSRGSNIVRLYADRYPADVSGMVLIDPPAQDIAAVAPDWAKQEEEMSAQRFAFISQCEAGAEKHQLASPPPALARCVAGANPLAGAKVNAAIAAYKYKPAFWRTLKSELEDNVVVYRQPVAATETHGSTPMIVLTAADTYADAPADIRKTLEAARDKTQAQILATTTRHQRIVVDHASHDIQLDQPQAVASAVAALMKQTAVPVQQAATGMP</sequence>
<dbReference type="PANTHER" id="PTHR43798">
    <property type="entry name" value="MONOACYLGLYCEROL LIPASE"/>
    <property type="match status" value="1"/>
</dbReference>
<proteinExistence type="predicted"/>
<dbReference type="InterPro" id="IPR050266">
    <property type="entry name" value="AB_hydrolase_sf"/>
</dbReference>
<dbReference type="EMBL" id="JBHSGA010000003">
    <property type="protein sequence ID" value="MFC4525135.1"/>
    <property type="molecule type" value="Genomic_DNA"/>
</dbReference>
<dbReference type="Pfam" id="PF12697">
    <property type="entry name" value="Abhydrolase_6"/>
    <property type="match status" value="1"/>
</dbReference>
<accession>A0ABV9BXD2</accession>
<evidence type="ECO:0000259" key="1">
    <source>
        <dbReference type="Pfam" id="PF12697"/>
    </source>
</evidence>
<name>A0ABV9BXD2_9GAMM</name>
<dbReference type="Gene3D" id="3.40.50.1820">
    <property type="entry name" value="alpha/beta hydrolase"/>
    <property type="match status" value="1"/>
</dbReference>
<dbReference type="InterPro" id="IPR029058">
    <property type="entry name" value="AB_hydrolase_fold"/>
</dbReference>
<organism evidence="2 3">
    <name type="scientific">Dyella halodurans</name>
    <dbReference type="NCBI Taxonomy" id="1920171"/>
    <lineage>
        <taxon>Bacteria</taxon>
        <taxon>Pseudomonadati</taxon>
        <taxon>Pseudomonadota</taxon>
        <taxon>Gammaproteobacteria</taxon>
        <taxon>Lysobacterales</taxon>
        <taxon>Rhodanobacteraceae</taxon>
        <taxon>Dyella</taxon>
    </lineage>
</organism>
<dbReference type="GO" id="GO:0016787">
    <property type="term" value="F:hydrolase activity"/>
    <property type="evidence" value="ECO:0007669"/>
    <property type="project" value="UniProtKB-KW"/>
</dbReference>
<feature type="domain" description="AB hydrolase-1" evidence="1">
    <location>
        <begin position="89"/>
        <end position="346"/>
    </location>
</feature>
<protein>
    <submittedName>
        <fullName evidence="2">Alpha/beta fold hydrolase</fullName>
    </submittedName>
</protein>
<dbReference type="RefSeq" id="WP_266149957.1">
    <property type="nucleotide sequence ID" value="NZ_CP064028.1"/>
</dbReference>
<evidence type="ECO:0000313" key="3">
    <source>
        <dbReference type="Proteomes" id="UP001595961"/>
    </source>
</evidence>
<reference evidence="3" key="1">
    <citation type="journal article" date="2019" name="Int. J. Syst. Evol. Microbiol.">
        <title>The Global Catalogue of Microorganisms (GCM) 10K type strain sequencing project: providing services to taxonomists for standard genome sequencing and annotation.</title>
        <authorList>
            <consortium name="The Broad Institute Genomics Platform"/>
            <consortium name="The Broad Institute Genome Sequencing Center for Infectious Disease"/>
            <person name="Wu L."/>
            <person name="Ma J."/>
        </authorList>
    </citation>
    <scope>NUCLEOTIDE SEQUENCE [LARGE SCALE GENOMIC DNA]</scope>
    <source>
        <strain evidence="3">CCM 4481</strain>
    </source>
</reference>
<comment type="caution">
    <text evidence="2">The sequence shown here is derived from an EMBL/GenBank/DDBJ whole genome shotgun (WGS) entry which is preliminary data.</text>
</comment>
<gene>
    <name evidence="2" type="ORF">ACFO5W_00680</name>
</gene>